<comment type="caution">
    <text evidence="2">The sequence shown here is derived from an EMBL/GenBank/DDBJ whole genome shotgun (WGS) entry which is preliminary data.</text>
</comment>
<dbReference type="AlphaFoldDB" id="A0AA38S8E3"/>
<evidence type="ECO:0000313" key="2">
    <source>
        <dbReference type="EMBL" id="KAJ9151310.1"/>
    </source>
</evidence>
<feature type="region of interest" description="Disordered" evidence="1">
    <location>
        <begin position="92"/>
        <end position="250"/>
    </location>
</feature>
<feature type="compositionally biased region" description="Low complexity" evidence="1">
    <location>
        <begin position="98"/>
        <end position="112"/>
    </location>
</feature>
<accession>A0AA38S8E3</accession>
<gene>
    <name evidence="2" type="ORF">NKR23_g3280</name>
</gene>
<evidence type="ECO:0000313" key="3">
    <source>
        <dbReference type="Proteomes" id="UP001174694"/>
    </source>
</evidence>
<keyword evidence="3" id="KW-1185">Reference proteome</keyword>
<evidence type="ECO:0000256" key="1">
    <source>
        <dbReference type="SAM" id="MobiDB-lite"/>
    </source>
</evidence>
<organism evidence="2 3">
    <name type="scientific">Pleurostoma richardsiae</name>
    <dbReference type="NCBI Taxonomy" id="41990"/>
    <lineage>
        <taxon>Eukaryota</taxon>
        <taxon>Fungi</taxon>
        <taxon>Dikarya</taxon>
        <taxon>Ascomycota</taxon>
        <taxon>Pezizomycotina</taxon>
        <taxon>Sordariomycetes</taxon>
        <taxon>Sordariomycetidae</taxon>
        <taxon>Calosphaeriales</taxon>
        <taxon>Pleurostomataceae</taxon>
        <taxon>Pleurostoma</taxon>
    </lineage>
</organism>
<feature type="compositionally biased region" description="Acidic residues" evidence="1">
    <location>
        <begin position="147"/>
        <end position="158"/>
    </location>
</feature>
<protein>
    <submittedName>
        <fullName evidence="2">Uncharacterized protein</fullName>
    </submittedName>
</protein>
<reference evidence="2" key="1">
    <citation type="submission" date="2022-07" db="EMBL/GenBank/DDBJ databases">
        <title>Fungi with potential for degradation of polypropylene.</title>
        <authorList>
            <person name="Gostincar C."/>
        </authorList>
    </citation>
    <scope>NUCLEOTIDE SEQUENCE</scope>
    <source>
        <strain evidence="2">EXF-13308</strain>
    </source>
</reference>
<proteinExistence type="predicted"/>
<feature type="compositionally biased region" description="Basic residues" evidence="1">
    <location>
        <begin position="113"/>
        <end position="127"/>
    </location>
</feature>
<dbReference type="EMBL" id="JANBVO010000006">
    <property type="protein sequence ID" value="KAJ9151310.1"/>
    <property type="molecule type" value="Genomic_DNA"/>
</dbReference>
<sequence>MTKSARSSSSGSTVKTFRSGDSVVTVESTDYHVPRSFRHDLLVWTAGGRPSRTKHMQRRNIVTETGQGPHKRVKEQVMWFWVNEAWEPWLVPTDDDGSSSSRSSSAGSSSSRRSPHRKSRVKAHAHGGVHGGQRATQRVQDPWNRADDDDEDDSDSDEYSVVSDGDYGVPRPQGQFPPPPMPMPGGPFPPMNGAPPQMNMPPQFRPPPMGGGGGGGGMPPPQMRPVPPMPRGPPAPPADDGPGFFTIHKN</sequence>
<name>A0AA38S8E3_9PEZI</name>
<feature type="compositionally biased region" description="Pro residues" evidence="1">
    <location>
        <begin position="218"/>
        <end position="239"/>
    </location>
</feature>
<feature type="compositionally biased region" description="Low complexity" evidence="1">
    <location>
        <begin position="159"/>
        <end position="174"/>
    </location>
</feature>
<feature type="compositionally biased region" description="Pro residues" evidence="1">
    <location>
        <begin position="175"/>
        <end position="193"/>
    </location>
</feature>
<dbReference type="Proteomes" id="UP001174694">
    <property type="component" value="Unassembled WGS sequence"/>
</dbReference>